<comment type="catalytic activity">
    <reaction evidence="5">
        <text>ethanolamine = acetaldehyde + NH4(+)</text>
        <dbReference type="Rhea" id="RHEA:15313"/>
        <dbReference type="ChEBI" id="CHEBI:15343"/>
        <dbReference type="ChEBI" id="CHEBI:28938"/>
        <dbReference type="ChEBI" id="CHEBI:57603"/>
        <dbReference type="EC" id="4.3.1.7"/>
    </reaction>
</comment>
<dbReference type="InterPro" id="IPR042251">
    <property type="entry name" value="EutC_C"/>
</dbReference>
<accession>A0A8G2F3R5</accession>
<keyword evidence="3 5" id="KW-0170">Cobalt</keyword>
<protein>
    <recommendedName>
        <fullName evidence="5">Ethanolamine ammonia-lyase small subunit</fullName>
        <shortName evidence="5">EAL small subunit</shortName>
        <ecNumber evidence="5">4.3.1.7</ecNumber>
    </recommendedName>
</protein>
<dbReference type="NCBIfam" id="NF003971">
    <property type="entry name" value="PRK05465.1"/>
    <property type="match status" value="1"/>
</dbReference>
<proteinExistence type="inferred from homology"/>
<evidence type="ECO:0000256" key="1">
    <source>
        <dbReference type="ARBA" id="ARBA00022628"/>
    </source>
</evidence>
<keyword evidence="1 5" id="KW-0846">Cobalamin</keyword>
<gene>
    <name evidence="5" type="primary">eutC</name>
    <name evidence="7" type="ORF">SAMN05421830_10341</name>
</gene>
<evidence type="ECO:0000256" key="3">
    <source>
        <dbReference type="ARBA" id="ARBA00023285"/>
    </source>
</evidence>
<dbReference type="PANTHER" id="PTHR39330:SF1">
    <property type="entry name" value="ETHANOLAMINE AMMONIA-LYASE SMALL SUBUNIT"/>
    <property type="match status" value="1"/>
</dbReference>
<evidence type="ECO:0000256" key="2">
    <source>
        <dbReference type="ARBA" id="ARBA00023239"/>
    </source>
</evidence>
<keyword evidence="8" id="KW-1185">Reference proteome</keyword>
<dbReference type="HAMAP" id="MF_00601">
    <property type="entry name" value="EutC"/>
    <property type="match status" value="1"/>
</dbReference>
<reference evidence="7 8" key="1">
    <citation type="submission" date="2016-10" db="EMBL/GenBank/DDBJ databases">
        <authorList>
            <person name="Varghese N."/>
            <person name="Submissions S."/>
        </authorList>
    </citation>
    <scope>NUCLEOTIDE SEQUENCE [LARGE SCALE GENOMIC DNA]</scope>
    <source>
        <strain evidence="7 8">DSM 1741</strain>
    </source>
</reference>
<evidence type="ECO:0000256" key="5">
    <source>
        <dbReference type="HAMAP-Rule" id="MF_00601"/>
    </source>
</evidence>
<feature type="binding site" evidence="5">
    <location>
        <position position="211"/>
    </location>
    <ligand>
        <name>adenosylcob(III)alamin</name>
        <dbReference type="ChEBI" id="CHEBI:18408"/>
    </ligand>
</feature>
<comment type="caution">
    <text evidence="7">The sequence shown here is derived from an EMBL/GenBank/DDBJ whole genome shotgun (WGS) entry which is preliminary data.</text>
</comment>
<dbReference type="UniPathway" id="UPA00560"/>
<name>A0A8G2F3R5_DESNO</name>
<dbReference type="CDD" id="cd04301">
    <property type="entry name" value="NAT_SF"/>
    <property type="match status" value="1"/>
</dbReference>
<keyword evidence="4 5" id="KW-1283">Bacterial microcompartment</keyword>
<dbReference type="Gene3D" id="3.40.50.11240">
    <property type="entry name" value="Ethanolamine ammonia-lyase light chain (EutC)"/>
    <property type="match status" value="1"/>
</dbReference>
<comment type="function">
    <text evidence="5">Catalyzes the deamination of various vicinal amino-alcohols to oxo compounds. Allows this organism to utilize ethanolamine as the sole source of nitrogen and carbon in the presence of external vitamin B12.</text>
</comment>
<organism evidence="7 8">
    <name type="scientific">Desulfomicrobium norvegicum (strain DSM 1741 / NCIMB 8310)</name>
    <name type="common">Desulfovibrio baculatus (strain Norway 4)</name>
    <name type="synonym">Desulfovibrio desulfuricans (strain Norway 4)</name>
    <dbReference type="NCBI Taxonomy" id="52561"/>
    <lineage>
        <taxon>Bacteria</taxon>
        <taxon>Pseudomonadati</taxon>
        <taxon>Thermodesulfobacteriota</taxon>
        <taxon>Desulfovibrionia</taxon>
        <taxon>Desulfovibrionales</taxon>
        <taxon>Desulfomicrobiaceae</taxon>
        <taxon>Desulfomicrobium</taxon>
    </lineage>
</organism>
<dbReference type="AlphaFoldDB" id="A0A8G2F3R5"/>
<dbReference type="Gene3D" id="3.40.630.30">
    <property type="match status" value="1"/>
</dbReference>
<dbReference type="Proteomes" id="UP000199581">
    <property type="component" value="Unassembled WGS sequence"/>
</dbReference>
<feature type="binding site" evidence="5">
    <location>
        <position position="161"/>
    </location>
    <ligand>
        <name>adenosylcob(III)alamin</name>
        <dbReference type="ChEBI" id="CHEBI:18408"/>
    </ligand>
</feature>
<dbReference type="EC" id="4.3.1.7" evidence="5"/>
<feature type="domain" description="N-acetyltransferase" evidence="6">
    <location>
        <begin position="273"/>
        <end position="424"/>
    </location>
</feature>
<dbReference type="GO" id="GO:0046336">
    <property type="term" value="P:ethanolamine catabolic process"/>
    <property type="evidence" value="ECO:0007669"/>
    <property type="project" value="UniProtKB-UniRule"/>
</dbReference>
<dbReference type="GO" id="GO:0016747">
    <property type="term" value="F:acyltransferase activity, transferring groups other than amino-acyl groups"/>
    <property type="evidence" value="ECO:0007669"/>
    <property type="project" value="InterPro"/>
</dbReference>
<dbReference type="InterPro" id="IPR009246">
    <property type="entry name" value="EutC"/>
</dbReference>
<comment type="pathway">
    <text evidence="5">Amine and polyamine degradation; ethanolamine degradation.</text>
</comment>
<dbReference type="Gene3D" id="1.10.30.40">
    <property type="entry name" value="Ethanolamine ammonia-lyase light chain (EutC), N-terminal domain"/>
    <property type="match status" value="1"/>
</dbReference>
<dbReference type="Pfam" id="PF05985">
    <property type="entry name" value="EutC"/>
    <property type="match status" value="1"/>
</dbReference>
<feature type="binding site" evidence="5">
    <location>
        <position position="182"/>
    </location>
    <ligand>
        <name>adenosylcob(III)alamin</name>
        <dbReference type="ChEBI" id="CHEBI:18408"/>
    </ligand>
</feature>
<evidence type="ECO:0000313" key="7">
    <source>
        <dbReference type="EMBL" id="SFL50996.1"/>
    </source>
</evidence>
<comment type="similarity">
    <text evidence="5">Belongs to the EutC family.</text>
</comment>
<dbReference type="PANTHER" id="PTHR39330">
    <property type="entry name" value="ETHANOLAMINE AMMONIA-LYASE LIGHT CHAIN"/>
    <property type="match status" value="1"/>
</dbReference>
<dbReference type="GO" id="GO:0031419">
    <property type="term" value="F:cobalamin binding"/>
    <property type="evidence" value="ECO:0007669"/>
    <property type="project" value="UniProtKB-UniRule"/>
</dbReference>
<dbReference type="Pfam" id="PF00583">
    <property type="entry name" value="Acetyltransf_1"/>
    <property type="match status" value="1"/>
</dbReference>
<comment type="cofactor">
    <cofactor evidence="5">
        <name>adenosylcob(III)alamin</name>
        <dbReference type="ChEBI" id="CHEBI:18408"/>
    </cofactor>
    <text evidence="5">Binds between the large and small subunits.</text>
</comment>
<keyword evidence="2 5" id="KW-0456">Lyase</keyword>
<dbReference type="InterPro" id="IPR042255">
    <property type="entry name" value="EutC_N"/>
</dbReference>
<comment type="subunit">
    <text evidence="5">The basic unit is a heterodimer which dimerizes to form tetramers. The heterotetramers trimerize; 6 large subunits form a core ring with 6 small subunits projecting outwards.</text>
</comment>
<evidence type="ECO:0000313" key="8">
    <source>
        <dbReference type="Proteomes" id="UP000199581"/>
    </source>
</evidence>
<dbReference type="GO" id="GO:0009350">
    <property type="term" value="C:ethanolamine ammonia-lyase complex"/>
    <property type="evidence" value="ECO:0007669"/>
    <property type="project" value="UniProtKB-UniRule"/>
</dbReference>
<dbReference type="GO" id="GO:0006520">
    <property type="term" value="P:amino acid metabolic process"/>
    <property type="evidence" value="ECO:0007669"/>
    <property type="project" value="InterPro"/>
</dbReference>
<dbReference type="GO" id="GO:0031471">
    <property type="term" value="C:ethanolamine degradation polyhedral organelle"/>
    <property type="evidence" value="ECO:0007669"/>
    <property type="project" value="UniProtKB-UniRule"/>
</dbReference>
<dbReference type="InterPro" id="IPR016181">
    <property type="entry name" value="Acyl_CoA_acyltransferase"/>
</dbReference>
<dbReference type="EMBL" id="FOTO01000003">
    <property type="protein sequence ID" value="SFL50996.1"/>
    <property type="molecule type" value="Genomic_DNA"/>
</dbReference>
<evidence type="ECO:0000259" key="6">
    <source>
        <dbReference type="PROSITE" id="PS51186"/>
    </source>
</evidence>
<evidence type="ECO:0000256" key="4">
    <source>
        <dbReference type="ARBA" id="ARBA00024446"/>
    </source>
</evidence>
<comment type="subcellular location">
    <subcellularLocation>
        <location evidence="5">Bacterial microcompartment</location>
    </subcellularLocation>
</comment>
<dbReference type="GO" id="GO:0008851">
    <property type="term" value="F:ethanolamine ammonia-lyase activity"/>
    <property type="evidence" value="ECO:0007669"/>
    <property type="project" value="UniProtKB-UniRule"/>
</dbReference>
<dbReference type="SUPFAM" id="SSF55729">
    <property type="entry name" value="Acyl-CoA N-acyltransferases (Nat)"/>
    <property type="match status" value="1"/>
</dbReference>
<sequence length="439" mass="46907">MSDRTTAPVTVCADPWAELRRFTAARIAVGRSGSSLPLAESLSFRLDHARARDAVHTPFRRAELAESLRTAGIACVELESGVGGREEYLTRPDKGRRLSERSVAVLQGLDKGFDICLAVGDGLSARAIHENAPDFVPACVRMFGQAGLSVAPVCLVENARVAVADEIGEILRARLSVILIGERPGLSSPNSMGVYLTMNPRVGITDEARNCISNVREGGLSLAEGVRKLGYLVEEALRLGVSGVALKDRMAPGHLPFGKPLPKLPDSGKDTAMIIRKEKGVDVPEISRLQHAAFLNHPQHAPGAEPTEHLIVERLRQAGGLTLSLVAEEGGRLTGHIALSPARVGDCADGWLLLGPVGVLPELQGRGIGSALVREALREARDAGACGVVLVGDSEFYSRFVFRSYETLRYAGVPQMYVLAMPFGEEMPTGEISAHSAFC</sequence>
<dbReference type="InterPro" id="IPR000182">
    <property type="entry name" value="GNAT_dom"/>
</dbReference>
<dbReference type="PROSITE" id="PS51186">
    <property type="entry name" value="GNAT"/>
    <property type="match status" value="1"/>
</dbReference>
<dbReference type="RefSeq" id="WP_161949058.1">
    <property type="nucleotide sequence ID" value="NZ_FOTO01000003.1"/>
</dbReference>